<sequence>MGPTQHLNRLIFFYFFSDSTSTLSVAGNLKSSRICLLFPYPVGLCPRSRQPCSIPPPSRHLLTSLTLTMGCLPSRHQLNNFKEERRQAMVERRLSRRLSEKNGNGYLAPPQRNEEEHSGRSTPHAVWTEDDTYIPRFDSTLPRLR</sequence>
<evidence type="ECO:0000313" key="2">
    <source>
        <dbReference type="EMBL" id="CAE6383028.1"/>
    </source>
</evidence>
<dbReference type="Proteomes" id="UP000663846">
    <property type="component" value="Unassembled WGS sequence"/>
</dbReference>
<name>A0A8H3A5I6_9AGAM</name>
<dbReference type="AlphaFoldDB" id="A0A8H3A5I6"/>
<feature type="region of interest" description="Disordered" evidence="1">
    <location>
        <begin position="94"/>
        <end position="129"/>
    </location>
</feature>
<gene>
    <name evidence="2" type="ORF">RDB_LOCUS36155</name>
</gene>
<accession>A0A8H3A5I6</accession>
<comment type="caution">
    <text evidence="2">The sequence shown here is derived from an EMBL/GenBank/DDBJ whole genome shotgun (WGS) entry which is preliminary data.</text>
</comment>
<organism evidence="2 3">
    <name type="scientific">Rhizoctonia solani</name>
    <dbReference type="NCBI Taxonomy" id="456999"/>
    <lineage>
        <taxon>Eukaryota</taxon>
        <taxon>Fungi</taxon>
        <taxon>Dikarya</taxon>
        <taxon>Basidiomycota</taxon>
        <taxon>Agaricomycotina</taxon>
        <taxon>Agaricomycetes</taxon>
        <taxon>Cantharellales</taxon>
        <taxon>Ceratobasidiaceae</taxon>
        <taxon>Rhizoctonia</taxon>
    </lineage>
</organism>
<evidence type="ECO:0000313" key="3">
    <source>
        <dbReference type="Proteomes" id="UP000663846"/>
    </source>
</evidence>
<reference evidence="2" key="1">
    <citation type="submission" date="2021-01" db="EMBL/GenBank/DDBJ databases">
        <authorList>
            <person name="Kaushik A."/>
        </authorList>
    </citation>
    <scope>NUCLEOTIDE SEQUENCE</scope>
    <source>
        <strain evidence="2">AG1-1C</strain>
    </source>
</reference>
<evidence type="ECO:0000256" key="1">
    <source>
        <dbReference type="SAM" id="MobiDB-lite"/>
    </source>
</evidence>
<dbReference type="EMBL" id="CAJMWS010000226">
    <property type="protein sequence ID" value="CAE6383028.1"/>
    <property type="molecule type" value="Genomic_DNA"/>
</dbReference>
<protein>
    <submittedName>
        <fullName evidence="2">Uncharacterized protein</fullName>
    </submittedName>
</protein>
<proteinExistence type="predicted"/>